<feature type="compositionally biased region" description="Polar residues" evidence="10">
    <location>
        <begin position="1361"/>
        <end position="1377"/>
    </location>
</feature>
<dbReference type="InterPro" id="IPR011009">
    <property type="entry name" value="Kinase-like_dom_sf"/>
</dbReference>
<dbReference type="PROSITE" id="PS50011">
    <property type="entry name" value="PROTEIN_KINASE_DOM"/>
    <property type="match status" value="1"/>
</dbReference>
<evidence type="ECO:0000256" key="4">
    <source>
        <dbReference type="ARBA" id="ARBA00022840"/>
    </source>
</evidence>
<keyword evidence="7 9" id="KW-0009">Actin-binding</keyword>
<dbReference type="GO" id="GO:0000146">
    <property type="term" value="F:microfilament motor activity"/>
    <property type="evidence" value="ECO:0007669"/>
    <property type="project" value="TreeGrafter"/>
</dbReference>
<dbReference type="Pfam" id="PF00612">
    <property type="entry name" value="IQ"/>
    <property type="match status" value="1"/>
</dbReference>
<evidence type="ECO:0000256" key="9">
    <source>
        <dbReference type="PROSITE-ProRule" id="PRU00782"/>
    </source>
</evidence>
<keyword evidence="4 9" id="KW-0067">ATP-binding</keyword>
<feature type="domain" description="Protein kinase" evidence="11">
    <location>
        <begin position="1931"/>
        <end position="2256"/>
    </location>
</feature>
<feature type="region of interest" description="Disordered" evidence="10">
    <location>
        <begin position="106"/>
        <end position="134"/>
    </location>
</feature>
<dbReference type="Gene3D" id="1.20.120.720">
    <property type="entry name" value="Myosin VI head, motor domain, U50 subdomain"/>
    <property type="match status" value="1"/>
</dbReference>
<dbReference type="GO" id="GO:0051015">
    <property type="term" value="F:actin filament binding"/>
    <property type="evidence" value="ECO:0007669"/>
    <property type="project" value="TreeGrafter"/>
</dbReference>
<feature type="region of interest" description="Actin-binding" evidence="9">
    <location>
        <begin position="916"/>
        <end position="938"/>
    </location>
</feature>
<dbReference type="InterPro" id="IPR027417">
    <property type="entry name" value="P-loop_NTPase"/>
</dbReference>
<dbReference type="PROSITE" id="PS50096">
    <property type="entry name" value="IQ"/>
    <property type="match status" value="3"/>
</dbReference>
<comment type="similarity">
    <text evidence="9">Belongs to the TRAFAC class myosin-kinesin ATPase superfamily. Myosin family.</text>
</comment>
<dbReference type="InterPro" id="IPR036770">
    <property type="entry name" value="Ankyrin_rpt-contain_sf"/>
</dbReference>
<keyword evidence="2" id="KW-0716">Sensory transduction</keyword>
<dbReference type="Gene3D" id="1.20.5.190">
    <property type="match status" value="2"/>
</dbReference>
<dbReference type="PROSITE" id="PS51456">
    <property type="entry name" value="MYOSIN_MOTOR"/>
    <property type="match status" value="1"/>
</dbReference>
<dbReference type="Proteomes" id="UP001224775">
    <property type="component" value="Unassembled WGS sequence"/>
</dbReference>
<dbReference type="InterPro" id="IPR000719">
    <property type="entry name" value="Prot_kinase_dom"/>
</dbReference>
<sequence length="2279" mass="257042">MEEGAHVWLRSPKSEWGWLPARITKKEIVPIQTKKHKAVETDLPKRAPSPRNNSDNKPKSAAVKALEEERRTALQSIMRNRSLEKEERKKQMDDVKAKFAKLTAEAEAEEVPAADGGGVASIEQPEEEKTKEPQLDETTVIQLTIVDDYSGLSDESSKTDIKSTISKTSGYGRGVSGFYANAETFSKLIQIDHIQAREEHPDIKLRNTPTSDSAAGIQFYGAQVNVMLSSSTNGTTTTHMPNPAVGQPATKINDEITGGVDDLIGLTHLHEPAILHALRLRYDADIIYTNTGPILLAINPFKTMEGVYGTNLMDLYRQEGQERSRGGTKQSEIMANPSLPQSQSSPSIPKTDQGGTIPAIYLYRSNGRLPPHVYKAADDAYRAMISGIEMSSAMKRGARARNRAAGQKKDDDFEMPTNQSILVSGESGAGKTVTTKIVLNYFAMLSRKTQEDHGQVPDEGKTSIEQQVLQSNPILEAFGNARTIRNDNSSRFGKYINIAFSGQGQLLRASIDTYLLEKVRLIHQTAGERNFHIFYQFLQAATEDERNEFLLNGYKVQDFNLTNQSGTYDRRDHVVDTDMHKEMVEAMDNMGFGSDTVQQLMRLVVAVLFAGNMTFGERGDAAVLEENEASLAVAQLLGVSFDNLAASLTSKVIFARGDMIHKSLDVSQAEKANEALIKAIYGALFDFVGEKINNSINAGSKSSVSIPSMKRPVLGRTTSSMNIVPPGGASIGVLDIFGFETFKVNAFEQLCINYTNETLQQQFNKFVFKLEQQEYEREGILWKFIPFPDNQDVLDLIDKPGTGILQILDEQCIVDWGTDKKFSLSLYSKCDQGSNRFHASPSQRVRNQFAVEHYAGLVEYSTENWLEKNKDQLPAASAELLDSSEFELIGLIKKFVRYEGAKIAMKSLGRQFSDSLRVLRSRIDTTMPHYIRCLKPNDGLEPDNFDPKNIVEQLRYCGVLEAVRVSRAGYPTRYPHEVFVTRYFMICPHRNRDEGNLSSYHREISSNLTEEQKELKRIVSKIATEIWHLENVINKRSLKMETKQFDDRQENRNALAQPKTMDEFMKLDFASRCAVAGLQLGKTKVFLRREAFDTIESIRNEKFGKNVTKVAKYWRRYAAQKYLRTCRSAAIKIQCLFRRVEAVVRTTHLMKIMKEKRRKRKAATKIQVAYRNHFSLVYKEGAELRRKKAAIIKMQAIVRCGIARKRFGKLRHSLVILQCQVRMIKTRDEYRRRRAARIAFEKKQELAATKIQSIVRMKVVYVGFREQVKAASFIKRAYRRHLYQQSQLYGTFVKRYYVLGDPQDIRKKPKKQRNTLLARHRNALINEKNQELTSLVNKLCLDLWQPGMFESFGKPERTKKQNGASASSCPQDQANGHASSAASKSRPPPCALPAFSSIPQNKEEFMARLDSSRRALTGMQMYDGVIFLRPETYSILEKLRNEIVGGSSSKIQAAARRKLAVSRYKKKRVAAIKIQSFARMKEAMRQLGPKRIERAATRIQSVYRMYRVKKRVWKQYWSTQSRDLFAYIQDDNWYMVEKMLHKNPMLVQETDPESGELPLHKIAEHASAWTLLIDMILTLYPKAVVHKDSSGALPIHHATKADNLTALEIIYESYRNGAKEAEESGLFPIHVAAEHGSIECVKYLTTQNPESVHTLTSGGNSLPLHLACKNYSSVGVVTSLCRTTLKFSLASRQDENGELPLHLLLRCGEKADVVAVKTLLTCHMNAIAARDKNGDVPLHIALKHQCKPAVIETLLCHFPGSSVVIDGEGHSPLHLALSHSAADETNVSLISYAPQLVTVRDDATGKLPIQIATENELSLFIVYRLLKLDMPIDLKERVQVCLISHHYSWNHILLEVGDRYYQVVSKILQQCTQPQVLALAHVEDSQGQIALANATPICRHEIRVMLRLFNTLELVKQRPAFTNAASDTEIFYALRYEPPPEQSNLFKTQYEQTDDDNDYRDDWDDDLSVMSDEKARKTSLEDANMSVAEKLSAIRNEKGQHVIAKITPRADIVERELKVRKDYNLSRHYVPSVISVHHTVHHGAYQNASADAAYCITMDGADCTVEHQMLDLRRAGKAFPSNELKRVAIALLHLHENGLVHTDFGPHSVGKFGPLWKLLGVGGCVPIGASTDPKHGIYHCPETIRIETVVIDGQERKTAKITSITASPAVDLWAFGHLVYESIVGAPLSAYSHRGKRVKSANLAKIARWDENSLKRALKHIDESDTLARDVVSKFLHPDPRQRYQSLRDAIADPFFHTDVGDRKIQQKNLRNLSSSIQR</sequence>
<dbReference type="SMART" id="SM00220">
    <property type="entry name" value="S_TKc"/>
    <property type="match status" value="1"/>
</dbReference>
<evidence type="ECO:0000256" key="6">
    <source>
        <dbReference type="ARBA" id="ARBA00023175"/>
    </source>
</evidence>
<evidence type="ECO:0000256" key="10">
    <source>
        <dbReference type="SAM" id="MobiDB-lite"/>
    </source>
</evidence>
<evidence type="ECO:0000256" key="7">
    <source>
        <dbReference type="ARBA" id="ARBA00023203"/>
    </source>
</evidence>
<dbReference type="SMART" id="SM00015">
    <property type="entry name" value="IQ"/>
    <property type="match status" value="9"/>
</dbReference>
<feature type="domain" description="Myosin motor" evidence="12">
    <location>
        <begin position="258"/>
        <end position="1100"/>
    </location>
</feature>
<feature type="region of interest" description="Disordered" evidence="10">
    <location>
        <begin position="33"/>
        <end position="91"/>
    </location>
</feature>
<feature type="compositionally biased region" description="Low complexity" evidence="10">
    <location>
        <begin position="337"/>
        <end position="349"/>
    </location>
</feature>
<accession>A0AAD8Y0L9</accession>
<evidence type="ECO:0000256" key="3">
    <source>
        <dbReference type="ARBA" id="ARBA00022741"/>
    </source>
</evidence>
<protein>
    <submittedName>
        <fullName evidence="13">Myosin family protein</fullName>
    </submittedName>
</protein>
<dbReference type="CDD" id="cd00124">
    <property type="entry name" value="MYSc"/>
    <property type="match status" value="1"/>
</dbReference>
<keyword evidence="8" id="KW-0844">Vision</keyword>
<dbReference type="GO" id="GO:0007015">
    <property type="term" value="P:actin filament organization"/>
    <property type="evidence" value="ECO:0007669"/>
    <property type="project" value="TreeGrafter"/>
</dbReference>
<dbReference type="SMART" id="SM00248">
    <property type="entry name" value="ANK"/>
    <property type="match status" value="7"/>
</dbReference>
<dbReference type="SUPFAM" id="SSF56112">
    <property type="entry name" value="Protein kinase-like (PK-like)"/>
    <property type="match status" value="1"/>
</dbReference>
<evidence type="ECO:0000259" key="11">
    <source>
        <dbReference type="PROSITE" id="PS50011"/>
    </source>
</evidence>
<keyword evidence="3 9" id="KW-0547">Nucleotide-binding</keyword>
<dbReference type="SUPFAM" id="SSF52540">
    <property type="entry name" value="P-loop containing nucleoside triphosphate hydrolases"/>
    <property type="match status" value="1"/>
</dbReference>
<evidence type="ECO:0000256" key="5">
    <source>
        <dbReference type="ARBA" id="ARBA00023123"/>
    </source>
</evidence>
<comment type="caution">
    <text evidence="13">The sequence shown here is derived from an EMBL/GenBank/DDBJ whole genome shotgun (WGS) entry which is preliminary data.</text>
</comment>
<dbReference type="GO" id="GO:0005737">
    <property type="term" value="C:cytoplasm"/>
    <property type="evidence" value="ECO:0007669"/>
    <property type="project" value="TreeGrafter"/>
</dbReference>
<dbReference type="Gene3D" id="1.10.510.10">
    <property type="entry name" value="Transferase(Phosphotransferase) domain 1"/>
    <property type="match status" value="1"/>
</dbReference>
<feature type="binding site" evidence="9">
    <location>
        <begin position="425"/>
        <end position="432"/>
    </location>
    <ligand>
        <name>ATP</name>
        <dbReference type="ChEBI" id="CHEBI:30616"/>
    </ligand>
</feature>
<dbReference type="Pfam" id="PF00063">
    <property type="entry name" value="Myosin_head"/>
    <property type="match status" value="2"/>
</dbReference>
<comment type="similarity">
    <text evidence="1">In the C-terminal section; belongs to the TRAFAC class myosin-kinesin ATPase superfamily. Myosin family.</text>
</comment>
<dbReference type="InterPro" id="IPR002110">
    <property type="entry name" value="Ankyrin_rpt"/>
</dbReference>
<dbReference type="Gene3D" id="1.10.10.820">
    <property type="match status" value="1"/>
</dbReference>
<dbReference type="PRINTS" id="PR00193">
    <property type="entry name" value="MYOSINHEAVY"/>
</dbReference>
<dbReference type="InterPro" id="IPR001609">
    <property type="entry name" value="Myosin_head_motor_dom-like"/>
</dbReference>
<dbReference type="GO" id="GO:0004672">
    <property type="term" value="F:protein kinase activity"/>
    <property type="evidence" value="ECO:0007669"/>
    <property type="project" value="InterPro"/>
</dbReference>
<dbReference type="Gene3D" id="3.40.850.10">
    <property type="entry name" value="Kinesin motor domain"/>
    <property type="match status" value="2"/>
</dbReference>
<dbReference type="InterPro" id="IPR036961">
    <property type="entry name" value="Kinesin_motor_dom_sf"/>
</dbReference>
<keyword evidence="5 9" id="KW-0518">Myosin</keyword>
<dbReference type="SUPFAM" id="SSF48403">
    <property type="entry name" value="Ankyrin repeat"/>
    <property type="match status" value="1"/>
</dbReference>
<organism evidence="13 14">
    <name type="scientific">Skeletonema marinoi</name>
    <dbReference type="NCBI Taxonomy" id="267567"/>
    <lineage>
        <taxon>Eukaryota</taxon>
        <taxon>Sar</taxon>
        <taxon>Stramenopiles</taxon>
        <taxon>Ochrophyta</taxon>
        <taxon>Bacillariophyta</taxon>
        <taxon>Coscinodiscophyceae</taxon>
        <taxon>Thalassiosirophycidae</taxon>
        <taxon>Thalassiosirales</taxon>
        <taxon>Skeletonemataceae</taxon>
        <taxon>Skeletonema</taxon>
        <taxon>Skeletonema marinoi-dohrnii complex</taxon>
    </lineage>
</organism>
<keyword evidence="6 9" id="KW-0505">Motor protein</keyword>
<dbReference type="PANTHER" id="PTHR13140">
    <property type="entry name" value="MYOSIN"/>
    <property type="match status" value="1"/>
</dbReference>
<dbReference type="GO" id="GO:0005524">
    <property type="term" value="F:ATP binding"/>
    <property type="evidence" value="ECO:0007669"/>
    <property type="project" value="UniProtKB-UniRule"/>
</dbReference>
<dbReference type="Gene3D" id="1.25.40.20">
    <property type="entry name" value="Ankyrin repeat-containing domain"/>
    <property type="match status" value="2"/>
</dbReference>
<name>A0AAD8Y0L9_9STRA</name>
<dbReference type="SMART" id="SM00242">
    <property type="entry name" value="MYSc"/>
    <property type="match status" value="1"/>
</dbReference>
<dbReference type="Gene3D" id="1.20.58.530">
    <property type="match status" value="1"/>
</dbReference>
<evidence type="ECO:0000259" key="12">
    <source>
        <dbReference type="PROSITE" id="PS51456"/>
    </source>
</evidence>
<dbReference type="InterPro" id="IPR000048">
    <property type="entry name" value="IQ_motif_EF-hand-BS"/>
</dbReference>
<keyword evidence="14" id="KW-1185">Reference proteome</keyword>
<evidence type="ECO:0000256" key="1">
    <source>
        <dbReference type="ARBA" id="ARBA00006998"/>
    </source>
</evidence>
<dbReference type="GO" id="GO:0016459">
    <property type="term" value="C:myosin complex"/>
    <property type="evidence" value="ECO:0007669"/>
    <property type="project" value="UniProtKB-KW"/>
</dbReference>
<dbReference type="GO" id="GO:0016020">
    <property type="term" value="C:membrane"/>
    <property type="evidence" value="ECO:0007669"/>
    <property type="project" value="TreeGrafter"/>
</dbReference>
<dbReference type="Gene3D" id="1.20.5.4820">
    <property type="match status" value="1"/>
</dbReference>
<proteinExistence type="inferred from homology"/>
<evidence type="ECO:0000313" key="14">
    <source>
        <dbReference type="Proteomes" id="UP001224775"/>
    </source>
</evidence>
<feature type="region of interest" description="Disordered" evidence="10">
    <location>
        <begin position="320"/>
        <end position="353"/>
    </location>
</feature>
<feature type="compositionally biased region" description="Basic and acidic residues" evidence="10">
    <location>
        <begin position="81"/>
        <end position="91"/>
    </location>
</feature>
<dbReference type="EMBL" id="JATAAI010000027">
    <property type="protein sequence ID" value="KAK1736968.1"/>
    <property type="molecule type" value="Genomic_DNA"/>
</dbReference>
<evidence type="ECO:0000313" key="13">
    <source>
        <dbReference type="EMBL" id="KAK1736968.1"/>
    </source>
</evidence>
<evidence type="ECO:0000256" key="8">
    <source>
        <dbReference type="ARBA" id="ARBA00023305"/>
    </source>
</evidence>
<dbReference type="PANTHER" id="PTHR13140:SF845">
    <property type="entry name" value="MYOSIN-LIKE PROTEIN"/>
    <property type="match status" value="1"/>
</dbReference>
<evidence type="ECO:0000256" key="2">
    <source>
        <dbReference type="ARBA" id="ARBA00022606"/>
    </source>
</evidence>
<reference evidence="13" key="1">
    <citation type="submission" date="2023-06" db="EMBL/GenBank/DDBJ databases">
        <title>Survivors Of The Sea: Transcriptome response of Skeletonema marinoi to long-term dormancy.</title>
        <authorList>
            <person name="Pinder M.I.M."/>
            <person name="Kourtchenko O."/>
            <person name="Robertson E.K."/>
            <person name="Larsson T."/>
            <person name="Maumus F."/>
            <person name="Osuna-Cruz C.M."/>
            <person name="Vancaester E."/>
            <person name="Stenow R."/>
            <person name="Vandepoele K."/>
            <person name="Ploug H."/>
            <person name="Bruchert V."/>
            <person name="Godhe A."/>
            <person name="Topel M."/>
        </authorList>
    </citation>
    <scope>NUCLEOTIDE SEQUENCE</scope>
    <source>
        <strain evidence="13">R05AC</strain>
    </source>
</reference>
<gene>
    <name evidence="13" type="ORF">QTG54_012413</name>
</gene>
<feature type="region of interest" description="Disordered" evidence="10">
    <location>
        <begin position="1352"/>
        <end position="1396"/>
    </location>
</feature>